<dbReference type="InterPro" id="IPR029044">
    <property type="entry name" value="Nucleotide-diphossugar_trans"/>
</dbReference>
<dbReference type="EMBL" id="JAHCTB010000004">
    <property type="protein sequence ID" value="MBT0608447.1"/>
    <property type="molecule type" value="Genomic_DNA"/>
</dbReference>
<dbReference type="InterPro" id="IPR050834">
    <property type="entry name" value="Glycosyltransf_2"/>
</dbReference>
<dbReference type="InterPro" id="IPR001173">
    <property type="entry name" value="Glyco_trans_2-like"/>
</dbReference>
<proteinExistence type="predicted"/>
<dbReference type="RefSeq" id="WP_214113318.1">
    <property type="nucleotide sequence ID" value="NZ_JAHCTB010000004.1"/>
</dbReference>
<organism evidence="2 3">
    <name type="scientific">Aequorivita echinoideorum</name>
    <dbReference type="NCBI Taxonomy" id="1549647"/>
    <lineage>
        <taxon>Bacteria</taxon>
        <taxon>Pseudomonadati</taxon>
        <taxon>Bacteroidota</taxon>
        <taxon>Flavobacteriia</taxon>
        <taxon>Flavobacteriales</taxon>
        <taxon>Flavobacteriaceae</taxon>
        <taxon>Aequorivita</taxon>
    </lineage>
</organism>
<evidence type="ECO:0000313" key="3">
    <source>
        <dbReference type="Proteomes" id="UP001297092"/>
    </source>
</evidence>
<protein>
    <submittedName>
        <fullName evidence="2">Glycosyltransferase family 2 protein</fullName>
    </submittedName>
</protein>
<evidence type="ECO:0000259" key="1">
    <source>
        <dbReference type="Pfam" id="PF00535"/>
    </source>
</evidence>
<comment type="caution">
    <text evidence="2">The sequence shown here is derived from an EMBL/GenBank/DDBJ whole genome shotgun (WGS) entry which is preliminary data.</text>
</comment>
<dbReference type="Pfam" id="PF00535">
    <property type="entry name" value="Glycos_transf_2"/>
    <property type="match status" value="1"/>
</dbReference>
<reference evidence="2 3" key="1">
    <citation type="submission" date="2021-05" db="EMBL/GenBank/DDBJ databases">
        <title>Aequorivita echinoideorum JCM 30378 genome.</title>
        <authorList>
            <person name="Zhang H."/>
            <person name="Li C."/>
        </authorList>
    </citation>
    <scope>NUCLEOTIDE SEQUENCE [LARGE SCALE GENOMIC DNA]</scope>
    <source>
        <strain evidence="2 3">JCM30378</strain>
    </source>
</reference>
<evidence type="ECO:0000313" key="2">
    <source>
        <dbReference type="EMBL" id="MBT0608447.1"/>
    </source>
</evidence>
<name>A0ABS5S5F8_9FLAO</name>
<accession>A0ABS5S5F8</accession>
<dbReference type="CDD" id="cd00761">
    <property type="entry name" value="Glyco_tranf_GTA_type"/>
    <property type="match status" value="1"/>
</dbReference>
<feature type="domain" description="Glycosyltransferase 2-like" evidence="1">
    <location>
        <begin position="6"/>
        <end position="139"/>
    </location>
</feature>
<dbReference type="Gene3D" id="3.90.550.10">
    <property type="entry name" value="Spore Coat Polysaccharide Biosynthesis Protein SpsA, Chain A"/>
    <property type="match status" value="1"/>
</dbReference>
<dbReference type="Proteomes" id="UP001297092">
    <property type="component" value="Unassembled WGS sequence"/>
</dbReference>
<dbReference type="PANTHER" id="PTHR43685:SF2">
    <property type="entry name" value="GLYCOSYLTRANSFERASE 2-LIKE DOMAIN-CONTAINING PROTEIN"/>
    <property type="match status" value="1"/>
</dbReference>
<sequence length="305" mass="35957">MVSDVCVIIPVYNRENFILETLKSVSDQTYKNWFCIVVDDGSTDKTSTVVEQFICDDKRFTFIKRPKDRKKGASTCRNIGLENTSSKYVQFLDADDVISKNKIEEQFKLMDKNSRSIATCLWGRFESEKFDLYENLDSYQSFENPIDFLNSLITSKGYFPPHSYLIPRKIIQSAGYWNESISLNDDGEFMMRILANTEKIVFAKDAIAWYRKPTENNLSNFNDIIKVEKAIYSWKLIENNLKIRFGDKANRFVEWSKGRFFINLKNSFPDLINDHTNFFEIQIREDRRSKQLSFRLWIKIKNLTN</sequence>
<dbReference type="PANTHER" id="PTHR43685">
    <property type="entry name" value="GLYCOSYLTRANSFERASE"/>
    <property type="match status" value="1"/>
</dbReference>
<gene>
    <name evidence="2" type="ORF">KIV10_09655</name>
</gene>
<dbReference type="SUPFAM" id="SSF53448">
    <property type="entry name" value="Nucleotide-diphospho-sugar transferases"/>
    <property type="match status" value="1"/>
</dbReference>
<keyword evidence="3" id="KW-1185">Reference proteome</keyword>